<evidence type="ECO:0000256" key="8">
    <source>
        <dbReference type="RuleBase" id="RU366045"/>
    </source>
</evidence>
<evidence type="ECO:0000313" key="10">
    <source>
        <dbReference type="EMBL" id="PYI11869.1"/>
    </source>
</evidence>
<dbReference type="PANTHER" id="PTHR21240">
    <property type="entry name" value="2-AMINO-3-CARBOXYLMUCONATE-6-SEMIALDEHYDE DECARBOXYLASE"/>
    <property type="match status" value="1"/>
</dbReference>
<comment type="catalytic activity">
    <reaction evidence="6">
        <text>6-methylsalicylate + H(+) = 3-methylphenol + CO2</text>
        <dbReference type="Rhea" id="RHEA:23112"/>
        <dbReference type="ChEBI" id="CHEBI:15378"/>
        <dbReference type="ChEBI" id="CHEBI:16526"/>
        <dbReference type="ChEBI" id="CHEBI:17231"/>
        <dbReference type="ChEBI" id="CHEBI:36658"/>
        <dbReference type="EC" id="4.1.1.52"/>
    </reaction>
    <physiologicalReaction direction="left-to-right" evidence="6">
        <dbReference type="Rhea" id="RHEA:23113"/>
    </physiologicalReaction>
</comment>
<dbReference type="GO" id="GO:0047596">
    <property type="term" value="F:6-methylsalicylate decarboxylase activity"/>
    <property type="evidence" value="ECO:0007669"/>
    <property type="project" value="UniProtKB-EC"/>
</dbReference>
<keyword evidence="10" id="KW-0378">Hydrolase</keyword>
<evidence type="ECO:0000256" key="4">
    <source>
        <dbReference type="ARBA" id="ARBA00022833"/>
    </source>
</evidence>
<dbReference type="STRING" id="1448318.A0A319F730"/>
<protein>
    <recommendedName>
        <fullName evidence="7">6-methylsalicylate decarboxylase</fullName>
        <ecNumber evidence="7">4.1.1.52</ecNumber>
    </recommendedName>
</protein>
<dbReference type="PANTHER" id="PTHR21240:SF29">
    <property type="entry name" value="AMIDOHYDROLASE-RELATED DOMAIN-CONTAINING PROTEIN"/>
    <property type="match status" value="1"/>
</dbReference>
<dbReference type="InterPro" id="IPR032465">
    <property type="entry name" value="ACMSD"/>
</dbReference>
<evidence type="ECO:0000256" key="3">
    <source>
        <dbReference type="ARBA" id="ARBA00022793"/>
    </source>
</evidence>
<dbReference type="EC" id="4.1.1.52" evidence="7"/>
<evidence type="ECO:0000256" key="2">
    <source>
        <dbReference type="ARBA" id="ARBA00022723"/>
    </source>
</evidence>
<accession>A0A319F730</accession>
<dbReference type="VEuPathDB" id="FungiDB:BO78DRAFT_382506"/>
<dbReference type="GO" id="GO:0046872">
    <property type="term" value="F:metal ion binding"/>
    <property type="evidence" value="ECO:0007669"/>
    <property type="project" value="UniProtKB-KW"/>
</dbReference>
<reference evidence="10 11" key="1">
    <citation type="submission" date="2018-02" db="EMBL/GenBank/DDBJ databases">
        <title>The genomes of Aspergillus section Nigri reveals drivers in fungal speciation.</title>
        <authorList>
            <consortium name="DOE Joint Genome Institute"/>
            <person name="Vesth T.C."/>
            <person name="Nybo J."/>
            <person name="Theobald S."/>
            <person name="Brandl J."/>
            <person name="Frisvad J.C."/>
            <person name="Nielsen K.F."/>
            <person name="Lyhne E.K."/>
            <person name="Kogle M.E."/>
            <person name="Kuo A."/>
            <person name="Riley R."/>
            <person name="Clum A."/>
            <person name="Nolan M."/>
            <person name="Lipzen A."/>
            <person name="Salamov A."/>
            <person name="Henrissat B."/>
            <person name="Wiebenga A."/>
            <person name="De vries R.P."/>
            <person name="Grigoriev I.V."/>
            <person name="Mortensen U.H."/>
            <person name="Andersen M.R."/>
            <person name="Baker S.E."/>
        </authorList>
    </citation>
    <scope>NUCLEOTIDE SEQUENCE [LARGE SCALE GENOMIC DNA]</scope>
    <source>
        <strain evidence="10 11">CBS 121057</strain>
    </source>
</reference>
<dbReference type="EMBL" id="KZ826317">
    <property type="protein sequence ID" value="PYI11869.1"/>
    <property type="molecule type" value="Genomic_DNA"/>
</dbReference>
<dbReference type="Pfam" id="PF04909">
    <property type="entry name" value="Amidohydro_2"/>
    <property type="match status" value="1"/>
</dbReference>
<evidence type="ECO:0000259" key="9">
    <source>
        <dbReference type="Pfam" id="PF04909"/>
    </source>
</evidence>
<gene>
    <name evidence="10" type="ORF">BO78DRAFT_382506</name>
</gene>
<keyword evidence="4" id="KW-0862">Zinc</keyword>
<dbReference type="OrthoDB" id="2832284at2759"/>
<dbReference type="SUPFAM" id="SSF51556">
    <property type="entry name" value="Metallo-dependent hydrolases"/>
    <property type="match status" value="1"/>
</dbReference>
<feature type="domain" description="Amidohydrolase-related" evidence="9">
    <location>
        <begin position="6"/>
        <end position="296"/>
    </location>
</feature>
<evidence type="ECO:0000313" key="11">
    <source>
        <dbReference type="Proteomes" id="UP000248423"/>
    </source>
</evidence>
<organism evidence="10 11">
    <name type="scientific">Aspergillus sclerotiicarbonarius (strain CBS 121057 / IBT 28362)</name>
    <dbReference type="NCBI Taxonomy" id="1448318"/>
    <lineage>
        <taxon>Eukaryota</taxon>
        <taxon>Fungi</taxon>
        <taxon>Dikarya</taxon>
        <taxon>Ascomycota</taxon>
        <taxon>Pezizomycotina</taxon>
        <taxon>Eurotiomycetes</taxon>
        <taxon>Eurotiomycetidae</taxon>
        <taxon>Eurotiales</taxon>
        <taxon>Aspergillaceae</taxon>
        <taxon>Aspergillus</taxon>
        <taxon>Aspergillus subgen. Circumdati</taxon>
    </lineage>
</organism>
<dbReference type="GO" id="GO:0019748">
    <property type="term" value="P:secondary metabolic process"/>
    <property type="evidence" value="ECO:0007669"/>
    <property type="project" value="TreeGrafter"/>
</dbReference>
<name>A0A319F730_ASPSB</name>
<comment type="similarity">
    <text evidence="1">Belongs to the metallo-dependent hydrolases superfamily. ACMSD family.</text>
</comment>
<evidence type="ECO:0000256" key="7">
    <source>
        <dbReference type="ARBA" id="ARBA00038889"/>
    </source>
</evidence>
<keyword evidence="2" id="KW-0479">Metal-binding</keyword>
<proteinExistence type="inferred from homology"/>
<dbReference type="InterPro" id="IPR006680">
    <property type="entry name" value="Amidohydro-rel"/>
</dbReference>
<dbReference type="GO" id="GO:0005829">
    <property type="term" value="C:cytosol"/>
    <property type="evidence" value="ECO:0007669"/>
    <property type="project" value="TreeGrafter"/>
</dbReference>
<keyword evidence="11" id="KW-1185">Reference proteome</keyword>
<dbReference type="InterPro" id="IPR032466">
    <property type="entry name" value="Metal_Hydrolase"/>
</dbReference>
<keyword evidence="5 8" id="KW-0456">Lyase</keyword>
<dbReference type="CDD" id="cd01292">
    <property type="entry name" value="metallo-dependent_hydrolases"/>
    <property type="match status" value="1"/>
</dbReference>
<dbReference type="GO" id="GO:0016787">
    <property type="term" value="F:hydrolase activity"/>
    <property type="evidence" value="ECO:0007669"/>
    <property type="project" value="UniProtKB-KW"/>
</dbReference>
<evidence type="ECO:0000256" key="6">
    <source>
        <dbReference type="ARBA" id="ARBA00036832"/>
    </source>
</evidence>
<sequence length="317" mass="35352">MPPLKIDTHQHVFPPLLKKAIEGNPKLSQGFIGPEWSPSTTLEFMTRNDIGTSILSCAIPLNMICQNDTNETAALTRAVNDYLASLRDQYLKQFGFFAALPSPEDATRCIEEIRYALGTLKADGVTFFTSYNGKYLGHPDFQPVWAELNSHAAIVFTHPTMEGMEKSITDPFVIPRALIDWSHETTRTAVHLIMTNTLRRFAACRVILSHGGGTLPFVASRIADIEIQTRLSGKSPGEFLEDAKSFYYDVALVGSTPPLQLLRDFAPPDHLLYGSDYPFVREHAVVQKWQAVGDEDLVRSTRKTAQTLFPRLADPVD</sequence>
<evidence type="ECO:0000256" key="5">
    <source>
        <dbReference type="ARBA" id="ARBA00023239"/>
    </source>
</evidence>
<evidence type="ECO:0000256" key="1">
    <source>
        <dbReference type="ARBA" id="ARBA00005871"/>
    </source>
</evidence>
<dbReference type="AlphaFoldDB" id="A0A319F730"/>
<dbReference type="Gene3D" id="3.20.20.140">
    <property type="entry name" value="Metal-dependent hydrolases"/>
    <property type="match status" value="1"/>
</dbReference>
<keyword evidence="3 8" id="KW-0210">Decarboxylase</keyword>
<dbReference type="Proteomes" id="UP000248423">
    <property type="component" value="Unassembled WGS sequence"/>
</dbReference>